<evidence type="ECO:0000256" key="2">
    <source>
        <dbReference type="SAM" id="Phobius"/>
    </source>
</evidence>
<name>A0A8W8MJG9_MAGGI</name>
<feature type="domain" description="EGF-like" evidence="3">
    <location>
        <begin position="387"/>
        <end position="428"/>
    </location>
</feature>
<dbReference type="EnsemblMetazoa" id="G33458.1">
    <property type="protein sequence ID" value="G33458.1:cds"/>
    <property type="gene ID" value="G33458"/>
</dbReference>
<sequence>MCEVHYTWSRRPFTIRCPWSGMSIKQAQSPTVIDVHAPAATFTSLLDIISDCGDILACATFCATVLISAAVSTTALTYHQGDYQQQGTIDKSDFTLILIVRFFNRFPYRHLLEKATHHKSKRRHCCRLDEFVHLKRIMTWLALLIKSGIVLVCFSLTCVDGFENLALRRPAWEQHPWPYTDKDYGSQNAVDGDYSDRSAAGGQCSISADNNYTEATWGVDLGEVVSISHIDIFYRTDNEKGPTAFTSRFAGFSLYVSNTTSKDDGHLCFHEIQNAVGTPSEDQRIQCPFHARYVIYYNERRPEVVYPSYYSQFAHSELCEIEVYGCRKSGYFGIDCNLRCPANCQEKRCNITTGYCLGCLPGYKDQSCKHICDKMTYGLECALKCSECRNGTSCHHVNGTCTHGCADGLYGDMCQKECPVGYYGKNCLQQCSKNCYVTSRCDRVTGQCDRGCKQGWRTTTCDQKCEIGYYGPDCLTKCGHCLNASFCHHINGSCLNGCSNGFKGDYCKESCPHGYFGSNCVHKCSYCSGNGSCNTITGVCDNGCREGWGGSQCGTHINTGGLATILSLL</sequence>
<feature type="domain" description="EGF-like" evidence="3">
    <location>
        <begin position="523"/>
        <end position="554"/>
    </location>
</feature>
<feature type="domain" description="EGF-like" evidence="3">
    <location>
        <begin position="339"/>
        <end position="369"/>
    </location>
</feature>
<dbReference type="PANTHER" id="PTHR24043:SF8">
    <property type="entry name" value="EGF-LIKE DOMAIN-CONTAINING PROTEIN"/>
    <property type="match status" value="1"/>
</dbReference>
<dbReference type="AlphaFoldDB" id="A0A8W8MJG9"/>
<keyword evidence="2" id="KW-0472">Membrane</keyword>
<dbReference type="Proteomes" id="UP000005408">
    <property type="component" value="Unassembled WGS sequence"/>
</dbReference>
<accession>A0A8W8MJG9</accession>
<evidence type="ECO:0000259" key="3">
    <source>
        <dbReference type="SMART" id="SM00181"/>
    </source>
</evidence>
<dbReference type="InterPro" id="IPR000742">
    <property type="entry name" value="EGF"/>
</dbReference>
<dbReference type="GO" id="GO:0005044">
    <property type="term" value="F:scavenger receptor activity"/>
    <property type="evidence" value="ECO:0007669"/>
    <property type="project" value="InterPro"/>
</dbReference>
<dbReference type="Gene3D" id="2.170.300.10">
    <property type="entry name" value="Tie2 ligand-binding domain superfamily"/>
    <property type="match status" value="1"/>
</dbReference>
<protein>
    <recommendedName>
        <fullName evidence="3">EGF-like domain-containing protein</fullName>
    </recommendedName>
</protein>
<feature type="transmembrane region" description="Helical" evidence="2">
    <location>
        <begin position="137"/>
        <end position="157"/>
    </location>
</feature>
<organism evidence="4 5">
    <name type="scientific">Magallana gigas</name>
    <name type="common">Pacific oyster</name>
    <name type="synonym">Crassostrea gigas</name>
    <dbReference type="NCBI Taxonomy" id="29159"/>
    <lineage>
        <taxon>Eukaryota</taxon>
        <taxon>Metazoa</taxon>
        <taxon>Spiralia</taxon>
        <taxon>Lophotrochozoa</taxon>
        <taxon>Mollusca</taxon>
        <taxon>Bivalvia</taxon>
        <taxon>Autobranchia</taxon>
        <taxon>Pteriomorphia</taxon>
        <taxon>Ostreida</taxon>
        <taxon>Ostreoidea</taxon>
        <taxon>Ostreidae</taxon>
        <taxon>Magallana</taxon>
    </lineage>
</organism>
<feature type="domain" description="EGF-like" evidence="3">
    <location>
        <begin position="440"/>
        <end position="475"/>
    </location>
</feature>
<reference evidence="4" key="1">
    <citation type="submission" date="2022-08" db="UniProtKB">
        <authorList>
            <consortium name="EnsemblMetazoa"/>
        </authorList>
    </citation>
    <scope>IDENTIFICATION</scope>
    <source>
        <strain evidence="4">05x7-T-G4-1.051#20</strain>
    </source>
</reference>
<dbReference type="SUPFAM" id="SSF49785">
    <property type="entry name" value="Galactose-binding domain-like"/>
    <property type="match status" value="1"/>
</dbReference>
<evidence type="ECO:0000256" key="1">
    <source>
        <dbReference type="ARBA" id="ARBA00022536"/>
    </source>
</evidence>
<dbReference type="Pfam" id="PF22633">
    <property type="entry name" value="F5_F8_type_C_2"/>
    <property type="match status" value="1"/>
</dbReference>
<evidence type="ECO:0000313" key="4">
    <source>
        <dbReference type="EnsemblMetazoa" id="G33458.1:cds"/>
    </source>
</evidence>
<keyword evidence="5" id="KW-1185">Reference proteome</keyword>
<proteinExistence type="predicted"/>
<dbReference type="InterPro" id="IPR042635">
    <property type="entry name" value="MEGF10/SREC1/2-like"/>
</dbReference>
<keyword evidence="2" id="KW-1133">Transmembrane helix</keyword>
<keyword evidence="2" id="KW-0812">Transmembrane</keyword>
<dbReference type="Gene3D" id="2.60.120.260">
    <property type="entry name" value="Galactose-binding domain-like"/>
    <property type="match status" value="1"/>
</dbReference>
<dbReference type="InterPro" id="IPR008979">
    <property type="entry name" value="Galactose-bd-like_sf"/>
</dbReference>
<keyword evidence="1" id="KW-0245">EGF-like domain</keyword>
<dbReference type="SMART" id="SM00181">
    <property type="entry name" value="EGF"/>
    <property type="match status" value="5"/>
</dbReference>
<evidence type="ECO:0000313" key="5">
    <source>
        <dbReference type="Proteomes" id="UP000005408"/>
    </source>
</evidence>
<feature type="domain" description="EGF-like" evidence="3">
    <location>
        <begin position="480"/>
        <end position="521"/>
    </location>
</feature>
<dbReference type="PANTHER" id="PTHR24043">
    <property type="entry name" value="SCAVENGER RECEPTOR CLASS F"/>
    <property type="match status" value="1"/>
</dbReference>